<sequence length="325" mass="37349">MVSILIAARNEEHTILNCLQAIDNLSYPVEDLEILIGNDASEDRTEERINQYIRGRSHFKLINITHSVGYAKGKANVLAQLASQARGEYLFITDADIEVARHWVETMLQACQPETGIVSGTTAVKGSRMFDILQSLDWLYAQGLMYLSAQVNIPVSALGNNMMVSRKAYLATGGYENLPFSVTEDYALFREVVQRKFGFEQVVQEKALAYTEPAGDSREWLQQRKRWMKGAFQLPFYLVLPLLVQALFFPLLLILFFYFPWLAAGFLLVKTIFQAGILLWIINRLNQPRLLPYVWVFEPYFMVVSFASLLYYVWPGKIIWKGRKY</sequence>
<proteinExistence type="inferred from homology"/>
<evidence type="ECO:0000256" key="2">
    <source>
        <dbReference type="SAM" id="Phobius"/>
    </source>
</evidence>
<dbReference type="Pfam" id="PF00535">
    <property type="entry name" value="Glycos_transf_2"/>
    <property type="match status" value="1"/>
</dbReference>
<evidence type="ECO:0000313" key="4">
    <source>
        <dbReference type="EMBL" id="QHT71142.1"/>
    </source>
</evidence>
<feature type="domain" description="Glycosyltransferase 2-like" evidence="3">
    <location>
        <begin position="3"/>
        <end position="136"/>
    </location>
</feature>
<comment type="similarity">
    <text evidence="1">Belongs to the glycosyltransferase 2 family. WaaE/KdtX subfamily.</text>
</comment>
<evidence type="ECO:0000256" key="1">
    <source>
        <dbReference type="ARBA" id="ARBA00038494"/>
    </source>
</evidence>
<dbReference type="SUPFAM" id="SSF53448">
    <property type="entry name" value="Nucleotide-diphospho-sugar transferases"/>
    <property type="match status" value="1"/>
</dbReference>
<protein>
    <submittedName>
        <fullName evidence="4">Glycosyltransferase</fullName>
    </submittedName>
</protein>
<dbReference type="PANTHER" id="PTHR43630">
    <property type="entry name" value="POLY-BETA-1,6-N-ACETYL-D-GLUCOSAMINE SYNTHASE"/>
    <property type="match status" value="1"/>
</dbReference>
<dbReference type="GO" id="GO:0016740">
    <property type="term" value="F:transferase activity"/>
    <property type="evidence" value="ECO:0007669"/>
    <property type="project" value="UniProtKB-KW"/>
</dbReference>
<keyword evidence="2" id="KW-0472">Membrane</keyword>
<dbReference type="PANTHER" id="PTHR43630:SF2">
    <property type="entry name" value="GLYCOSYLTRANSFERASE"/>
    <property type="match status" value="1"/>
</dbReference>
<dbReference type="RefSeq" id="WP_162447084.1">
    <property type="nucleotide sequence ID" value="NZ_CP048222.1"/>
</dbReference>
<keyword evidence="5" id="KW-1185">Reference proteome</keyword>
<dbReference type="KEGG" id="rhoz:GXP67_33065"/>
<dbReference type="InterPro" id="IPR029044">
    <property type="entry name" value="Nucleotide-diphossugar_trans"/>
</dbReference>
<evidence type="ECO:0000313" key="5">
    <source>
        <dbReference type="Proteomes" id="UP000480178"/>
    </source>
</evidence>
<feature type="transmembrane region" description="Helical" evidence="2">
    <location>
        <begin position="264"/>
        <end position="282"/>
    </location>
</feature>
<evidence type="ECO:0000259" key="3">
    <source>
        <dbReference type="Pfam" id="PF00535"/>
    </source>
</evidence>
<feature type="transmembrane region" description="Helical" evidence="2">
    <location>
        <begin position="234"/>
        <end position="258"/>
    </location>
</feature>
<keyword evidence="2" id="KW-1133">Transmembrane helix</keyword>
<organism evidence="4 5">
    <name type="scientific">Rhodocytophaga rosea</name>
    <dbReference type="NCBI Taxonomy" id="2704465"/>
    <lineage>
        <taxon>Bacteria</taxon>
        <taxon>Pseudomonadati</taxon>
        <taxon>Bacteroidota</taxon>
        <taxon>Cytophagia</taxon>
        <taxon>Cytophagales</taxon>
        <taxon>Rhodocytophagaceae</taxon>
        <taxon>Rhodocytophaga</taxon>
    </lineage>
</organism>
<keyword evidence="4" id="KW-0808">Transferase</keyword>
<dbReference type="Proteomes" id="UP000480178">
    <property type="component" value="Chromosome"/>
</dbReference>
<gene>
    <name evidence="4" type="ORF">GXP67_33065</name>
</gene>
<feature type="transmembrane region" description="Helical" evidence="2">
    <location>
        <begin position="294"/>
        <end position="314"/>
    </location>
</feature>
<dbReference type="AlphaFoldDB" id="A0A6C0GUY0"/>
<dbReference type="Gene3D" id="3.90.550.10">
    <property type="entry name" value="Spore Coat Polysaccharide Biosynthesis Protein SpsA, Chain A"/>
    <property type="match status" value="1"/>
</dbReference>
<dbReference type="EMBL" id="CP048222">
    <property type="protein sequence ID" value="QHT71142.1"/>
    <property type="molecule type" value="Genomic_DNA"/>
</dbReference>
<reference evidence="4 5" key="1">
    <citation type="submission" date="2020-01" db="EMBL/GenBank/DDBJ databases">
        <authorList>
            <person name="Kim M.K."/>
        </authorList>
    </citation>
    <scope>NUCLEOTIDE SEQUENCE [LARGE SCALE GENOMIC DNA]</scope>
    <source>
        <strain evidence="4 5">172606-1</strain>
    </source>
</reference>
<keyword evidence="2" id="KW-0812">Transmembrane</keyword>
<dbReference type="InterPro" id="IPR001173">
    <property type="entry name" value="Glyco_trans_2-like"/>
</dbReference>
<accession>A0A6C0GUY0</accession>
<name>A0A6C0GUY0_9BACT</name>